<dbReference type="InterPro" id="IPR050194">
    <property type="entry name" value="Glycosyltransferase_grp1"/>
</dbReference>
<evidence type="ECO:0000313" key="4">
    <source>
        <dbReference type="Proteomes" id="UP000436284"/>
    </source>
</evidence>
<dbReference type="PANTHER" id="PTHR45947:SF3">
    <property type="entry name" value="SULFOQUINOVOSYL TRANSFERASE SQD2"/>
    <property type="match status" value="1"/>
</dbReference>
<dbReference type="AlphaFoldDB" id="A0A6N8TWI3"/>
<dbReference type="OrthoDB" id="9810929at2"/>
<evidence type="ECO:0000259" key="1">
    <source>
        <dbReference type="Pfam" id="PF00534"/>
    </source>
</evidence>
<keyword evidence="4" id="KW-1185">Reference proteome</keyword>
<dbReference type="PANTHER" id="PTHR45947">
    <property type="entry name" value="SULFOQUINOVOSYL TRANSFERASE SQD2"/>
    <property type="match status" value="1"/>
</dbReference>
<proteinExistence type="predicted"/>
<dbReference type="GO" id="GO:0016757">
    <property type="term" value="F:glycosyltransferase activity"/>
    <property type="evidence" value="ECO:0007669"/>
    <property type="project" value="InterPro"/>
</dbReference>
<dbReference type="RefSeq" id="WP_160652528.1">
    <property type="nucleotide sequence ID" value="NZ_JBHRWU010000001.1"/>
</dbReference>
<name>A0A6N8TWI3_9STAP</name>
<protein>
    <submittedName>
        <fullName evidence="3">N-acetyl-alpha-D-glucosaminyl L-malate synthase BshA</fullName>
    </submittedName>
</protein>
<feature type="domain" description="Glycosyltransferase subfamily 4-like N-terminal" evidence="2">
    <location>
        <begin position="11"/>
        <end position="176"/>
    </location>
</feature>
<dbReference type="Pfam" id="PF00534">
    <property type="entry name" value="Glycos_transf_1"/>
    <property type="match status" value="1"/>
</dbReference>
<dbReference type="SUPFAM" id="SSF53756">
    <property type="entry name" value="UDP-Glycosyltransferase/glycogen phosphorylase"/>
    <property type="match status" value="1"/>
</dbReference>
<feature type="domain" description="Glycosyl transferase family 1" evidence="1">
    <location>
        <begin position="188"/>
        <end position="347"/>
    </location>
</feature>
<organism evidence="3 4">
    <name type="scientific">Salinicoccus hispanicus</name>
    <dbReference type="NCBI Taxonomy" id="157225"/>
    <lineage>
        <taxon>Bacteria</taxon>
        <taxon>Bacillati</taxon>
        <taxon>Bacillota</taxon>
        <taxon>Bacilli</taxon>
        <taxon>Bacillales</taxon>
        <taxon>Staphylococcaceae</taxon>
        <taxon>Salinicoccus</taxon>
    </lineage>
</organism>
<evidence type="ECO:0000259" key="2">
    <source>
        <dbReference type="Pfam" id="PF13439"/>
    </source>
</evidence>
<sequence>MKIGITCYPSVGGSGIIATELGIQMAKRGHEVHFITSNVPFRLDANHPNIYIHQTDINDYSVFRYPPYDITLASKISEIIVEYDLEIIHMHYAVPHAICGILARQMAGRDVGIVTTLHGTDITVLGHDMSLVSAIRFGINGSDVVTAVSESLKEQTQRLIGPDKDIKTIYNFVDEQHFNSIGKEDVKRRMKERFGIPAGTRVLMHTSNLRKVKRIDDIIRAFHIVHQSVDSVLVLVGDGPEMNSIRRLVKNLKLEDAVIFAGQQTDVKSFYLMSDIFLLMSEKESFGLALLEAMHCGAVPVGSTAGGISEVIRHEETGYLAEVGDFDTAAAHIIGILEDDTLYRRIQTRMLEDVGARFHSDVIVGEYEMLYRELIEEQKHA</sequence>
<dbReference type="NCBIfam" id="TIGR03999">
    <property type="entry name" value="thiol_BshA"/>
    <property type="match status" value="1"/>
</dbReference>
<evidence type="ECO:0000313" key="3">
    <source>
        <dbReference type="EMBL" id="MXQ50288.1"/>
    </source>
</evidence>
<accession>A0A6N8TWI3</accession>
<dbReference type="InterPro" id="IPR028098">
    <property type="entry name" value="Glyco_trans_4-like_N"/>
</dbReference>
<dbReference type="Proteomes" id="UP000436284">
    <property type="component" value="Unassembled WGS sequence"/>
</dbReference>
<dbReference type="Gene3D" id="3.40.50.2000">
    <property type="entry name" value="Glycogen Phosphorylase B"/>
    <property type="match status" value="2"/>
</dbReference>
<dbReference type="InterPro" id="IPR001296">
    <property type="entry name" value="Glyco_trans_1"/>
</dbReference>
<dbReference type="GO" id="GO:0071793">
    <property type="term" value="P:bacillithiol biosynthetic process"/>
    <property type="evidence" value="ECO:0007669"/>
    <property type="project" value="InterPro"/>
</dbReference>
<reference evidence="3 4" key="1">
    <citation type="submission" date="2019-12" db="EMBL/GenBank/DDBJ databases">
        <title>Salinicoccus cyprini sp. nov., isolated from gastro-intestinal tract of mirror carp, Cyprinus carpio var. specularis, collected from Gobind Sagar Reservoir, Himachal Pradesh, India.</title>
        <authorList>
            <person name="Talwar C."/>
            <person name="Singh A.K."/>
            <person name="Lal R."/>
            <person name="Negi R.K."/>
        </authorList>
    </citation>
    <scope>NUCLEOTIDE SEQUENCE [LARGE SCALE GENOMIC DNA]</scope>
    <source>
        <strain evidence="3 4">J-82</strain>
    </source>
</reference>
<gene>
    <name evidence="3" type="primary">bshA</name>
    <name evidence="3" type="ORF">GQ671_03080</name>
</gene>
<dbReference type="EMBL" id="WUUK01000001">
    <property type="protein sequence ID" value="MXQ50288.1"/>
    <property type="molecule type" value="Genomic_DNA"/>
</dbReference>
<dbReference type="InterPro" id="IPR023881">
    <property type="entry name" value="Thiol_BshA"/>
</dbReference>
<comment type="caution">
    <text evidence="3">The sequence shown here is derived from an EMBL/GenBank/DDBJ whole genome shotgun (WGS) entry which is preliminary data.</text>
</comment>
<dbReference type="Pfam" id="PF13439">
    <property type="entry name" value="Glyco_transf_4"/>
    <property type="match status" value="1"/>
</dbReference>